<evidence type="ECO:0000313" key="3">
    <source>
        <dbReference type="Proteomes" id="UP000007934"/>
    </source>
</evidence>
<sequence length="953" mass="106845">MQLGKLHIEKFYLKLDNKLVLEIGQLDLREVLKKDPKKTPPSLNTIIQGVRYSLWILSYFQKLSIQEIVFNAKTKAHILFDGKTYELNFPGIQAKFLLQDRKNLSLKLLQATSTLFHARAQGQAHYNLHTKQLSFDLDLSPLNDVANLRKSNLIAHAQGLTDFNTLILKLSTNEIHHLDFLKPYFPEGSHPVVQAWLFDNIDFSSVKVSVAKATLNLKDKNMAKTLLDKISAQAIVKNAHVRFQEKLSPINAKEVILELKNRSLIIEPKNAIYETMPLDNSSVRIDHLGKGSSLSADIKATPSRSFQSVKKILQAYNIPLPVAKMNAPLSADLLLGVQFLPNKRSLFSIQGSIEVGEGSFLLYDTPLYTKQANIVLDINPEHKRLSIATSHTRYHNMADMDANLMLDFVAKQLKGNFGVHKIQINTNNAINMQSFSPSRTLPKTLPDPINAAHLPNIVAQGKQVLEKHILASIKAQNQEVFSKDVIYAHASNLPTLEFKLDFSKPQELGFDLRNLGVAGKLKNGLYTLELKDFRKLFGISPILRYYGIKKGTLHLSSPDLKNVKFTGIVQQPFPLYHHDGRRLNNISFLGTFKPEGLEIFSDDGAIMGRIQGKQQIFFFSDLNFNVDEFLNAKIPFIKDMLTPSATRPTKAQIRNESAFIRAKQHYEKLHNIQPISTIISANNTTLTLKSFPLVLNNIRLVVRDDRTMIDGNYHHAMLSADIVHGDVIVRARNFSGDYLNFALQRVTSQNLIGGGLYGLTGVYRNQVFNGELRMQNTVIKNFKVLQNIVNVINTIPSLIVFRNPRLGAHGYEISKGRVLFGVSSDYLGLEHIQLSGTTLDVDGNGIIELSNKKTDLSLDISTIKGFSNVINKIPILNYLILGGSGKISTHVHVSKTLDNPAIKVTLAKDIAQAPFKILRRIFTPIDIIVDEIKKGLADHDSARLPERPSLHNP</sequence>
<dbReference type="eggNOG" id="COG2982">
    <property type="taxonomic scope" value="Bacteria"/>
</dbReference>
<organism evidence="2 3">
    <name type="scientific">Helicobacter felis (strain ATCC 49179 / CCUG 28539 / NCTC 12436 / CS1)</name>
    <dbReference type="NCBI Taxonomy" id="936155"/>
    <lineage>
        <taxon>Bacteria</taxon>
        <taxon>Pseudomonadati</taxon>
        <taxon>Campylobacterota</taxon>
        <taxon>Epsilonproteobacteria</taxon>
        <taxon>Campylobacterales</taxon>
        <taxon>Helicobacteraceae</taxon>
        <taxon>Helicobacter</taxon>
    </lineage>
</organism>
<keyword evidence="3" id="KW-1185">Reference proteome</keyword>
<protein>
    <submittedName>
        <fullName evidence="2">Periplasmic protein</fullName>
    </submittedName>
</protein>
<dbReference type="Pfam" id="PF13116">
    <property type="entry name" value="YhdP"/>
    <property type="match status" value="2"/>
</dbReference>
<dbReference type="EMBL" id="FQ670179">
    <property type="protein sequence ID" value="CBY82194.1"/>
    <property type="molecule type" value="Genomic_DNA"/>
</dbReference>
<name>E7ACG5_HELFC</name>
<dbReference type="GeneID" id="36134829"/>
<accession>E7ACG5</accession>
<dbReference type="InterPro" id="IPR025263">
    <property type="entry name" value="YhdP_central"/>
</dbReference>
<dbReference type="KEGG" id="hfe:HFELIS_01100"/>
<dbReference type="Proteomes" id="UP000007934">
    <property type="component" value="Chromosome"/>
</dbReference>
<dbReference type="RefSeq" id="WP_013468564.1">
    <property type="nucleotide sequence ID" value="NC_014810.2"/>
</dbReference>
<dbReference type="STRING" id="936155.HFELIS_01100"/>
<dbReference type="HOGENOM" id="CLU_007814_0_0_7"/>
<proteinExistence type="predicted"/>
<evidence type="ECO:0000313" key="2">
    <source>
        <dbReference type="EMBL" id="CBY82194.1"/>
    </source>
</evidence>
<gene>
    <name evidence="2" type="ordered locus">Hfelis_01100</name>
</gene>
<reference evidence="2 3" key="1">
    <citation type="journal article" date="2011" name="Genome Biol. Evol.">
        <title>Comparative whole genome sequence analysis of the carcinogenic bacterial model pathogen Helicobacter felis.</title>
        <authorList>
            <person name="Arnold I.C."/>
            <person name="Zigova Z."/>
            <person name="Holden M."/>
            <person name="Lawley T.D."/>
            <person name="Rad R."/>
            <person name="Dougan G."/>
            <person name="Falkow S."/>
            <person name="Bentley S.D."/>
            <person name="Muller A."/>
        </authorList>
    </citation>
    <scope>NUCLEOTIDE SEQUENCE [LARGE SCALE GENOMIC DNA]</scope>
    <source>
        <strain evidence="3">ATCC 49179 / CCUG 28539 / NCTC 12436 / CS1</strain>
    </source>
</reference>
<feature type="domain" description="YhdP central" evidence="1">
    <location>
        <begin position="128"/>
        <end position="429"/>
    </location>
</feature>
<dbReference type="OrthoDB" id="5332226at2"/>
<dbReference type="AlphaFoldDB" id="E7ACG5"/>
<feature type="domain" description="YhdP central" evidence="1">
    <location>
        <begin position="683"/>
        <end position="902"/>
    </location>
</feature>
<evidence type="ECO:0000259" key="1">
    <source>
        <dbReference type="Pfam" id="PF13116"/>
    </source>
</evidence>